<evidence type="ECO:0000313" key="2">
    <source>
        <dbReference type="EMBL" id="PZG18978.1"/>
    </source>
</evidence>
<name>A0A2W2F249_9ACTN</name>
<comment type="caution">
    <text evidence="2">The sequence shown here is derived from an EMBL/GenBank/DDBJ whole genome shotgun (WGS) entry which is preliminary data.</text>
</comment>
<reference evidence="2 3" key="1">
    <citation type="submission" date="2018-01" db="EMBL/GenBank/DDBJ databases">
        <title>Draft genome sequence of Jishengella sp. NA12.</title>
        <authorList>
            <person name="Sahin N."/>
            <person name="Ay H."/>
            <person name="Saygin H."/>
        </authorList>
    </citation>
    <scope>NUCLEOTIDE SEQUENCE [LARGE SCALE GENOMIC DNA]</scope>
    <source>
        <strain evidence="2 3">NA12</strain>
    </source>
</reference>
<protein>
    <recommendedName>
        <fullName evidence="1">DUF4082 domain-containing protein</fullName>
    </recommendedName>
</protein>
<dbReference type="RefSeq" id="WP_111213964.1">
    <property type="nucleotide sequence ID" value="NZ_POTY01000063.1"/>
</dbReference>
<dbReference type="EMBL" id="POTY01000063">
    <property type="protein sequence ID" value="PZG18978.1"/>
    <property type="molecule type" value="Genomic_DNA"/>
</dbReference>
<evidence type="ECO:0000259" key="1">
    <source>
        <dbReference type="Pfam" id="PF13313"/>
    </source>
</evidence>
<keyword evidence="3" id="KW-1185">Reference proteome</keyword>
<dbReference type="InterPro" id="IPR025141">
    <property type="entry name" value="DUF4082"/>
</dbReference>
<evidence type="ECO:0000313" key="3">
    <source>
        <dbReference type="Proteomes" id="UP000248924"/>
    </source>
</evidence>
<dbReference type="Pfam" id="PF13313">
    <property type="entry name" value="DUF4082"/>
    <property type="match status" value="1"/>
</dbReference>
<gene>
    <name evidence="2" type="ORF">C1I95_12425</name>
</gene>
<sequence>MEVTFDWGAPPELPDAVDPGQSYALGVRWQLLVDAPIPGVEWQVPQTLPSGLCAAALWSDTGSLLASADFTPPPESAGQKLRIYFDGGPYSGVADTIYRASIYTPDRYVATTNYPWPVTVPGMATTSDNGYLTGSAAFPAAQSGNSANFHVSPILQLDQDETTAELDGVLPALTAAVAGQAGAAAGLVAVLPALAAAAAGDARGHAALAAVLPGLTGALAGTGTAGTAGLAAVLPALRAALDVHADGAAVSGAGPRVVTDTTVGRIETDSVGRWR</sequence>
<dbReference type="Proteomes" id="UP000248924">
    <property type="component" value="Unassembled WGS sequence"/>
</dbReference>
<feature type="domain" description="DUF4082" evidence="1">
    <location>
        <begin position="17"/>
        <end position="151"/>
    </location>
</feature>
<proteinExistence type="predicted"/>
<dbReference type="AlphaFoldDB" id="A0A2W2F249"/>
<organism evidence="2 3">
    <name type="scientific">Micromonospora craterilacus</name>
    <dbReference type="NCBI Taxonomy" id="1655439"/>
    <lineage>
        <taxon>Bacteria</taxon>
        <taxon>Bacillati</taxon>
        <taxon>Actinomycetota</taxon>
        <taxon>Actinomycetes</taxon>
        <taxon>Micromonosporales</taxon>
        <taxon>Micromonosporaceae</taxon>
        <taxon>Micromonospora</taxon>
    </lineage>
</organism>
<accession>A0A2W2F249</accession>